<dbReference type="InterPro" id="IPR011990">
    <property type="entry name" value="TPR-like_helical_dom_sf"/>
</dbReference>
<proteinExistence type="predicted"/>
<keyword evidence="5" id="KW-0472">Membrane</keyword>
<keyword evidence="1" id="KW-0677">Repeat</keyword>
<gene>
    <name evidence="6" type="ORF">SAMN05216234_10545</name>
</gene>
<dbReference type="SUPFAM" id="SSF48452">
    <property type="entry name" value="TPR-like"/>
    <property type="match status" value="3"/>
</dbReference>
<evidence type="ECO:0000256" key="2">
    <source>
        <dbReference type="ARBA" id="ARBA00022803"/>
    </source>
</evidence>
<evidence type="ECO:0000256" key="1">
    <source>
        <dbReference type="ARBA" id="ARBA00022737"/>
    </source>
</evidence>
<evidence type="ECO:0000256" key="3">
    <source>
        <dbReference type="PROSITE-ProRule" id="PRU00339"/>
    </source>
</evidence>
<reference evidence="6 7" key="1">
    <citation type="submission" date="2016-10" db="EMBL/GenBank/DDBJ databases">
        <authorList>
            <person name="de Groot N.N."/>
        </authorList>
    </citation>
    <scope>NUCLEOTIDE SEQUENCE [LARGE SCALE GENOMIC DNA]</scope>
    <source>
        <strain evidence="6 7">EP1-55-1</strain>
    </source>
</reference>
<dbReference type="Gene3D" id="1.25.40.10">
    <property type="entry name" value="Tetratricopeptide repeat domain"/>
    <property type="match status" value="4"/>
</dbReference>
<keyword evidence="7" id="KW-1185">Reference proteome</keyword>
<feature type="compositionally biased region" description="Acidic residues" evidence="4">
    <location>
        <begin position="1"/>
        <end position="17"/>
    </location>
</feature>
<feature type="repeat" description="TPR" evidence="3">
    <location>
        <begin position="259"/>
        <end position="292"/>
    </location>
</feature>
<feature type="repeat" description="TPR" evidence="3">
    <location>
        <begin position="446"/>
        <end position="479"/>
    </location>
</feature>
<evidence type="ECO:0000313" key="6">
    <source>
        <dbReference type="EMBL" id="SFP05533.1"/>
    </source>
</evidence>
<organism evidence="6 7">
    <name type="scientific">Hydrogenimonas thermophila</name>
    <dbReference type="NCBI Taxonomy" id="223786"/>
    <lineage>
        <taxon>Bacteria</taxon>
        <taxon>Pseudomonadati</taxon>
        <taxon>Campylobacterota</taxon>
        <taxon>Epsilonproteobacteria</taxon>
        <taxon>Campylobacterales</taxon>
        <taxon>Hydrogenimonadaceae</taxon>
        <taxon>Hydrogenimonas</taxon>
    </lineage>
</organism>
<dbReference type="Pfam" id="PF13431">
    <property type="entry name" value="TPR_17"/>
    <property type="match status" value="1"/>
</dbReference>
<dbReference type="PROSITE" id="PS50005">
    <property type="entry name" value="TPR"/>
    <property type="match status" value="3"/>
</dbReference>
<dbReference type="PANTHER" id="PTHR44186">
    <property type="match status" value="1"/>
</dbReference>
<sequence length="776" mass="89088">MAEEEEEVIIIEEDESDESSKDDESLQNQDDEKKKKRLILIIIGVIILVLLILLLIFFIKNNNNKSEIGKSTDELVSKIKTAEKKSIVKIKSQIETMIKKANILYARGNKKEALKLFEQIATYSESISNYNLGVAQMRKGRYKEAIDSFKKAIQNNENQCISALNAAVCSLHLKDKNLFSYYIQMAEAYLPDTYNSSLYSYLFALINYYKGNYYDILSAINHSTTNSYAYEQNHIAAASYLILSYPLKAIDHIEKVVGPDDYLILGQMYARIGDYSLAANYLKKALTNSNYPLQSKKSLALVYLKNRMTSKAAKLLKELESDYKEKVNEVYPIQTKLSSAVTDVDAAQQKISLNELIKSPTSYKLIFEFAPFKVFNATQTLNYIKKGNAAIYVDEEEEASKYLSRSSSLSRANLMISKAIKYAIENRLLKANEIFNKALKHYPNHSILHYNLALTYAKLGNYTKAHEHFLRSYHLDSSNFLSGIFSLFCEALIHKHIPQVEKFLQEDLRKFIDPTTLQLFYQSLFYYYKGNITAASKWLDSKHENRPIFLILDILIASNLGDHHRAKLKTTILYNSMPRNVITNMLNLIMMSNETDIKTFSAKAINYLKHHTIDLNSVYYGSTFIRENFILLRFITGTLYPFVKQLEEQLMKETEEPSGIIEALAQSNIYLKRFEEAYVLFNQLVDQYKHQDSRTLFLAGIAAIGSKHTANAVALFELAKLEDPNNYESRYALGLLYLEQENIKAAAIQFGKIPDGIFQSKFFDFDIVKKELRARN</sequence>
<name>A0A1I5M7Q8_9BACT</name>
<evidence type="ECO:0000256" key="4">
    <source>
        <dbReference type="SAM" id="MobiDB-lite"/>
    </source>
</evidence>
<keyword evidence="5" id="KW-1133">Transmembrane helix</keyword>
<protein>
    <submittedName>
        <fullName evidence="6">Tetratricopeptide repeat-containing protein</fullName>
    </submittedName>
</protein>
<dbReference type="EMBL" id="FOXB01000005">
    <property type="protein sequence ID" value="SFP05533.1"/>
    <property type="molecule type" value="Genomic_DNA"/>
</dbReference>
<dbReference type="RefSeq" id="WP_092910998.1">
    <property type="nucleotide sequence ID" value="NZ_FOXB01000005.1"/>
</dbReference>
<dbReference type="Pfam" id="PF00515">
    <property type="entry name" value="TPR_1"/>
    <property type="match status" value="1"/>
</dbReference>
<dbReference type="OrthoDB" id="5346105at2"/>
<accession>A0A1I5M7Q8</accession>
<keyword evidence="5" id="KW-0812">Transmembrane</keyword>
<dbReference type="STRING" id="223786.SAMN05216234_10545"/>
<dbReference type="AlphaFoldDB" id="A0A1I5M7Q8"/>
<evidence type="ECO:0000256" key="5">
    <source>
        <dbReference type="SAM" id="Phobius"/>
    </source>
</evidence>
<keyword evidence="2 3" id="KW-0802">TPR repeat</keyword>
<dbReference type="PANTHER" id="PTHR44186:SF1">
    <property type="entry name" value="BARDET-BIEDL SYNDROME 4 PROTEIN"/>
    <property type="match status" value="1"/>
</dbReference>
<dbReference type="SMART" id="SM00028">
    <property type="entry name" value="TPR"/>
    <property type="match status" value="6"/>
</dbReference>
<evidence type="ECO:0000313" key="7">
    <source>
        <dbReference type="Proteomes" id="UP000199227"/>
    </source>
</evidence>
<feature type="transmembrane region" description="Helical" evidence="5">
    <location>
        <begin position="38"/>
        <end position="59"/>
    </location>
</feature>
<dbReference type="Proteomes" id="UP000199227">
    <property type="component" value="Unassembled WGS sequence"/>
</dbReference>
<feature type="repeat" description="TPR" evidence="3">
    <location>
        <begin position="126"/>
        <end position="159"/>
    </location>
</feature>
<dbReference type="Pfam" id="PF13181">
    <property type="entry name" value="TPR_8"/>
    <property type="match status" value="1"/>
</dbReference>
<feature type="region of interest" description="Disordered" evidence="4">
    <location>
        <begin position="1"/>
        <end position="28"/>
    </location>
</feature>
<dbReference type="InterPro" id="IPR019734">
    <property type="entry name" value="TPR_rpt"/>
</dbReference>